<comment type="similarity">
    <text evidence="1">Belongs to the YciI family.</text>
</comment>
<evidence type="ECO:0000313" key="3">
    <source>
        <dbReference type="EMBL" id="WKD49669.1"/>
    </source>
</evidence>
<dbReference type="PANTHER" id="PTHR35174">
    <property type="entry name" value="BLL7171 PROTEIN-RELATED"/>
    <property type="match status" value="1"/>
</dbReference>
<sequence length="123" mass="13338">MLVLVLIKATEASEAGKMPSQEARDAMERFNEKLLDAGIRRMAAGLKPSAEGKRLVSDGHAVSIVDGPFLEREHLVSGFWLWEVHNTAEAMAWAAQCPNPMEGAYEIELRPLYGASDLGEGAG</sequence>
<evidence type="ECO:0000313" key="4">
    <source>
        <dbReference type="Proteomes" id="UP001321520"/>
    </source>
</evidence>
<dbReference type="InterPro" id="IPR005545">
    <property type="entry name" value="YCII"/>
</dbReference>
<reference evidence="3 4" key="1">
    <citation type="submission" date="2022-05" db="EMBL/GenBank/DDBJ databases">
        <title>Microbulbifer sp. nov., isolated from sponge.</title>
        <authorList>
            <person name="Gao L."/>
        </authorList>
    </citation>
    <scope>NUCLEOTIDE SEQUENCE [LARGE SCALE GENOMIC DNA]</scope>
    <source>
        <strain evidence="3 4">MI-G</strain>
    </source>
</reference>
<dbReference type="SUPFAM" id="SSF54909">
    <property type="entry name" value="Dimeric alpha+beta barrel"/>
    <property type="match status" value="1"/>
</dbReference>
<name>A0ABY9EDQ6_9GAMM</name>
<dbReference type="Proteomes" id="UP001321520">
    <property type="component" value="Chromosome"/>
</dbReference>
<keyword evidence="4" id="KW-1185">Reference proteome</keyword>
<evidence type="ECO:0000259" key="2">
    <source>
        <dbReference type="Pfam" id="PF03795"/>
    </source>
</evidence>
<dbReference type="RefSeq" id="WP_301415521.1">
    <property type="nucleotide sequence ID" value="NZ_CP098023.1"/>
</dbReference>
<dbReference type="InterPro" id="IPR011008">
    <property type="entry name" value="Dimeric_a/b-barrel"/>
</dbReference>
<proteinExistence type="inferred from homology"/>
<accession>A0ABY9EDQ6</accession>
<dbReference type="Gene3D" id="3.30.70.1060">
    <property type="entry name" value="Dimeric alpha+beta barrel"/>
    <property type="match status" value="1"/>
</dbReference>
<organism evidence="3 4">
    <name type="scientific">Microbulbifer spongiae</name>
    <dbReference type="NCBI Taxonomy" id="2944933"/>
    <lineage>
        <taxon>Bacteria</taxon>
        <taxon>Pseudomonadati</taxon>
        <taxon>Pseudomonadota</taxon>
        <taxon>Gammaproteobacteria</taxon>
        <taxon>Cellvibrionales</taxon>
        <taxon>Microbulbiferaceae</taxon>
        <taxon>Microbulbifer</taxon>
    </lineage>
</organism>
<feature type="domain" description="YCII-related" evidence="2">
    <location>
        <begin position="1"/>
        <end position="107"/>
    </location>
</feature>
<evidence type="ECO:0000256" key="1">
    <source>
        <dbReference type="ARBA" id="ARBA00007689"/>
    </source>
</evidence>
<dbReference type="PANTHER" id="PTHR35174:SF4">
    <property type="entry name" value="BLL7163 PROTEIN"/>
    <property type="match status" value="1"/>
</dbReference>
<dbReference type="Pfam" id="PF03795">
    <property type="entry name" value="YCII"/>
    <property type="match status" value="1"/>
</dbReference>
<protein>
    <submittedName>
        <fullName evidence="3">YciI family protein</fullName>
    </submittedName>
</protein>
<gene>
    <name evidence="3" type="ORF">M8T91_17540</name>
</gene>
<dbReference type="EMBL" id="CP098023">
    <property type="protein sequence ID" value="WKD49669.1"/>
    <property type="molecule type" value="Genomic_DNA"/>
</dbReference>